<dbReference type="GO" id="GO:0005524">
    <property type="term" value="F:ATP binding"/>
    <property type="evidence" value="ECO:0007669"/>
    <property type="project" value="UniProtKB-UniRule"/>
</dbReference>
<keyword evidence="1" id="KW-0723">Serine/threonine-protein kinase</keyword>
<reference evidence="10 11" key="1">
    <citation type="submission" date="2019-01" db="EMBL/GenBank/DDBJ databases">
        <title>Genome sequencing of the rare red list fungi Fomitopsis rosea.</title>
        <authorList>
            <person name="Buettner E."/>
            <person name="Kellner H."/>
        </authorList>
    </citation>
    <scope>NUCLEOTIDE SEQUENCE [LARGE SCALE GENOMIC DNA]</scope>
    <source>
        <strain evidence="10 11">DSM 105464</strain>
    </source>
</reference>
<dbReference type="STRING" id="34475.A0A4Y9Z355"/>
<dbReference type="PANTHER" id="PTHR24351">
    <property type="entry name" value="RIBOSOMAL PROTEIN S6 KINASE"/>
    <property type="match status" value="1"/>
</dbReference>
<keyword evidence="6 7" id="KW-0067">ATP-binding</keyword>
<feature type="domain" description="Protein kinase" evidence="9">
    <location>
        <begin position="173"/>
        <end position="447"/>
    </location>
</feature>
<dbReference type="SUPFAM" id="SSF56112">
    <property type="entry name" value="Protein kinase-like (PK-like)"/>
    <property type="match status" value="1"/>
</dbReference>
<gene>
    <name evidence="10" type="ORF">EVJ58_g1078</name>
</gene>
<dbReference type="SMART" id="SM00220">
    <property type="entry name" value="S_TKc"/>
    <property type="match status" value="1"/>
</dbReference>
<evidence type="ECO:0000256" key="2">
    <source>
        <dbReference type="ARBA" id="ARBA00022553"/>
    </source>
</evidence>
<dbReference type="InterPro" id="IPR008271">
    <property type="entry name" value="Ser/Thr_kinase_AS"/>
</dbReference>
<dbReference type="Gene3D" id="1.10.510.10">
    <property type="entry name" value="Transferase(Phosphotransferase) domain 1"/>
    <property type="match status" value="1"/>
</dbReference>
<feature type="region of interest" description="Disordered" evidence="8">
    <location>
        <begin position="69"/>
        <end position="168"/>
    </location>
</feature>
<dbReference type="Proteomes" id="UP000298390">
    <property type="component" value="Unassembled WGS sequence"/>
</dbReference>
<dbReference type="EMBL" id="SEKV01000033">
    <property type="protein sequence ID" value="TFY68303.1"/>
    <property type="molecule type" value="Genomic_DNA"/>
</dbReference>
<feature type="compositionally biased region" description="Low complexity" evidence="8">
    <location>
        <begin position="152"/>
        <end position="161"/>
    </location>
</feature>
<evidence type="ECO:0000313" key="10">
    <source>
        <dbReference type="EMBL" id="TFY68303.1"/>
    </source>
</evidence>
<dbReference type="InterPro" id="IPR011009">
    <property type="entry name" value="Kinase-like_dom_sf"/>
</dbReference>
<evidence type="ECO:0000256" key="3">
    <source>
        <dbReference type="ARBA" id="ARBA00022679"/>
    </source>
</evidence>
<dbReference type="InterPro" id="IPR017441">
    <property type="entry name" value="Protein_kinase_ATP_BS"/>
</dbReference>
<sequence>MFRRILRHITRLCSPWPFEGTDDRSSDLSSTVYACEWTPDHIPVTRLSVTAQAGSQHTSARSWISALARAPNTGQDPGPQPSRRGTASREKKPRRRGRRKEPPKPTESMMMAPVVSGGKSRQRVSAKPSQSSPSSGVSNIPLAGSEPSDLGSIPSWPSSESASRHGSDGHQRFVVRGIVGEGAFGKVYLVRDVVAKQDAAMKVVRITGGLSSAYDYRCVITEVEVLHRLGDDPQAFLLSPYMGCERRDWLSPFGDLHILTRYYAGGTLECYLGRLSHREVWLVTAELVMGLRWLHTQGYVHHDLKPANILVDSAGHCVVSDFNSCKRLENGKLRRCTADDVVITQNYAAPELVDGRDAEYDQSVDIWSLGVVMSELLTGKLFGDEGSSTKRSLSQMCDDALSRMAAVEGACSYMVNLACRILVEDPSERMSLDSISRYPGFDIHMWVIGRTSAIRTVVPLKPENVHSGSANAPLRRARSHEWLGFNAECRKQNAEFEIVDDVCV</sequence>
<dbReference type="PROSITE" id="PS00108">
    <property type="entry name" value="PROTEIN_KINASE_ST"/>
    <property type="match status" value="1"/>
</dbReference>
<dbReference type="Pfam" id="PF00069">
    <property type="entry name" value="Pkinase"/>
    <property type="match status" value="1"/>
</dbReference>
<comment type="caution">
    <text evidence="10">The sequence shown here is derived from an EMBL/GenBank/DDBJ whole genome shotgun (WGS) entry which is preliminary data.</text>
</comment>
<keyword evidence="5" id="KW-0418">Kinase</keyword>
<protein>
    <recommendedName>
        <fullName evidence="9">Protein kinase domain-containing protein</fullName>
    </recommendedName>
</protein>
<keyword evidence="3" id="KW-0808">Transferase</keyword>
<accession>A0A4Y9Z355</accession>
<evidence type="ECO:0000256" key="7">
    <source>
        <dbReference type="PROSITE-ProRule" id="PRU10141"/>
    </source>
</evidence>
<evidence type="ECO:0000256" key="8">
    <source>
        <dbReference type="SAM" id="MobiDB-lite"/>
    </source>
</evidence>
<evidence type="ECO:0000256" key="4">
    <source>
        <dbReference type="ARBA" id="ARBA00022741"/>
    </source>
</evidence>
<keyword evidence="4 7" id="KW-0547">Nucleotide-binding</keyword>
<evidence type="ECO:0000256" key="5">
    <source>
        <dbReference type="ARBA" id="ARBA00022777"/>
    </source>
</evidence>
<evidence type="ECO:0000256" key="6">
    <source>
        <dbReference type="ARBA" id="ARBA00022840"/>
    </source>
</evidence>
<dbReference type="GO" id="GO:0004674">
    <property type="term" value="F:protein serine/threonine kinase activity"/>
    <property type="evidence" value="ECO:0007669"/>
    <property type="project" value="UniProtKB-KW"/>
</dbReference>
<proteinExistence type="predicted"/>
<feature type="compositionally biased region" description="Basic residues" evidence="8">
    <location>
        <begin position="91"/>
        <end position="101"/>
    </location>
</feature>
<name>A0A4Y9Z355_9APHY</name>
<evidence type="ECO:0000256" key="1">
    <source>
        <dbReference type="ARBA" id="ARBA00022527"/>
    </source>
</evidence>
<feature type="binding site" evidence="7">
    <location>
        <position position="202"/>
    </location>
    <ligand>
        <name>ATP</name>
        <dbReference type="ChEBI" id="CHEBI:30616"/>
    </ligand>
</feature>
<evidence type="ECO:0000313" key="11">
    <source>
        <dbReference type="Proteomes" id="UP000298390"/>
    </source>
</evidence>
<feature type="compositionally biased region" description="Low complexity" evidence="8">
    <location>
        <begin position="125"/>
        <end position="141"/>
    </location>
</feature>
<dbReference type="PROSITE" id="PS50011">
    <property type="entry name" value="PROTEIN_KINASE_DOM"/>
    <property type="match status" value="1"/>
</dbReference>
<keyword evidence="2" id="KW-0597">Phosphoprotein</keyword>
<organism evidence="10 11">
    <name type="scientific">Rhodofomes roseus</name>
    <dbReference type="NCBI Taxonomy" id="34475"/>
    <lineage>
        <taxon>Eukaryota</taxon>
        <taxon>Fungi</taxon>
        <taxon>Dikarya</taxon>
        <taxon>Basidiomycota</taxon>
        <taxon>Agaricomycotina</taxon>
        <taxon>Agaricomycetes</taxon>
        <taxon>Polyporales</taxon>
        <taxon>Rhodofomes</taxon>
    </lineage>
</organism>
<dbReference type="PROSITE" id="PS00107">
    <property type="entry name" value="PROTEIN_KINASE_ATP"/>
    <property type="match status" value="1"/>
</dbReference>
<dbReference type="AlphaFoldDB" id="A0A4Y9Z355"/>
<dbReference type="InterPro" id="IPR000719">
    <property type="entry name" value="Prot_kinase_dom"/>
</dbReference>
<evidence type="ECO:0000259" key="9">
    <source>
        <dbReference type="PROSITE" id="PS50011"/>
    </source>
</evidence>